<evidence type="ECO:0000313" key="3">
    <source>
        <dbReference type="EMBL" id="AIE98818.1"/>
    </source>
</evidence>
<dbReference type="InterPro" id="IPR004942">
    <property type="entry name" value="Roadblock/LAMTOR2_dom"/>
</dbReference>
<reference evidence="3" key="1">
    <citation type="journal article" date="2014" name="Genome Biol. Evol.">
        <title>Pangenome evidence for extensive interdomain horizontal transfer affecting lineage core and shell genes in uncultured planktonic thaumarchaeota and euryarchaeota.</title>
        <authorList>
            <person name="Deschamps P."/>
            <person name="Zivanovic Y."/>
            <person name="Moreira D."/>
            <person name="Rodriguez-Valera F."/>
            <person name="Lopez-Garcia P."/>
        </authorList>
    </citation>
    <scope>NUCLEOTIDE SEQUENCE</scope>
</reference>
<dbReference type="SUPFAM" id="SSF103196">
    <property type="entry name" value="Roadblock/LC7 domain"/>
    <property type="match status" value="1"/>
</dbReference>
<feature type="region of interest" description="Disordered" evidence="1">
    <location>
        <begin position="962"/>
        <end position="996"/>
    </location>
</feature>
<feature type="domain" description="Roadblock/LAMTOR2" evidence="2">
    <location>
        <begin position="58"/>
        <end position="145"/>
    </location>
</feature>
<feature type="compositionally biased region" description="Basic and acidic residues" evidence="1">
    <location>
        <begin position="519"/>
        <end position="543"/>
    </location>
</feature>
<dbReference type="EMBL" id="KF900545">
    <property type="protein sequence ID" value="AIE98818.1"/>
    <property type="molecule type" value="Genomic_DNA"/>
</dbReference>
<protein>
    <submittedName>
        <fullName evidence="3">Putative chromosome segregation protein SMC</fullName>
    </submittedName>
</protein>
<proteinExistence type="predicted"/>
<feature type="region of interest" description="Disordered" evidence="1">
    <location>
        <begin position="885"/>
        <end position="923"/>
    </location>
</feature>
<dbReference type="AlphaFoldDB" id="A0A075G5E4"/>
<dbReference type="Gene3D" id="3.30.450.30">
    <property type="entry name" value="Dynein light chain 2a, cytoplasmic"/>
    <property type="match status" value="1"/>
</dbReference>
<evidence type="ECO:0000256" key="1">
    <source>
        <dbReference type="SAM" id="MobiDB-lite"/>
    </source>
</evidence>
<dbReference type="SMART" id="SM00960">
    <property type="entry name" value="Robl_LC7"/>
    <property type="match status" value="1"/>
</dbReference>
<organism evidence="3">
    <name type="scientific">uncultured marine group II/III euryarchaeote KM3_100_D04</name>
    <dbReference type="NCBI Taxonomy" id="1457841"/>
    <lineage>
        <taxon>Archaea</taxon>
        <taxon>Methanobacteriati</taxon>
        <taxon>Methanobacteriota</taxon>
        <taxon>environmental samples</taxon>
    </lineage>
</organism>
<name>A0A075G5E4_9EURY</name>
<feature type="compositionally biased region" description="Acidic residues" evidence="1">
    <location>
        <begin position="987"/>
        <end position="996"/>
    </location>
</feature>
<accession>A0A075G5E4</accession>
<feature type="compositionally biased region" description="Polar residues" evidence="1">
    <location>
        <begin position="896"/>
        <end position="911"/>
    </location>
</feature>
<feature type="region of interest" description="Disordered" evidence="1">
    <location>
        <begin position="510"/>
        <end position="543"/>
    </location>
</feature>
<evidence type="ECO:0000259" key="2">
    <source>
        <dbReference type="SMART" id="SM00960"/>
    </source>
</evidence>
<sequence>MLAEMEAGDGLKATGTTWTRGQFESVARNLLEAFSDPTALGTLLPTPRIEGHIPTRDLSLLIERLASSEVSRGAAGVEDGLLVHSAGDLPLDNEAFAALVQTHLDALVALGSQMDMSRPLSTSIALPDGSLLIAPAGDSSIAVWTDSEADHTAMLANASALLRTPTAVEDLVEEGEPLPEGVIVKEGKGGVDQLISHLRSAADEHTTGYLESAPVDGEAIAITLISGIPVGIRAAGVNSVEVAVMSATNAGNTLRLHRLDRVMQLVLRASTVADWSLSEFTEQVSSCRTRSENRLELLKGRLDALFGFELGMEGMLSERSDWKLVEDADAVAALPGTTRAQLLGPALGELRMQIERLEGDVARIEKEKARADSRTQTANAERDELKTDISATRELLEEGRDARTELSNRLDESQLRIREEQANSEEQGARAERLARRVAELEHQVTQRAEELASAIGEMDSRQQLLEALEGLLTEEARAKSELEAAEARLVEVRRNLDDDERMQRVLNEQVSAQRERHRKAEAQVNELERQREARRADLDQAESEMHTCRRLLEEERMRTAEMDRKHTLMQTELRELMSERRQLMRELGDLDSRRGNAEAELGALIEQAQDLQDAHELALVDIAEADKIRARLASEPLAQALLGDESGLAQLEPVLDRMTAAHSRGYSVAMLDRAVERGLQVIQHTVDEVAQTPRYLLSTEVMDLLQRQAPETAETVRGLTRWSVQNRLENRLAETVAHVVLDLENLLDEYEESVTMLMQLREVLRQMLDLGLPTEEIAPLEAVSHMPEALPQISREVRRLLRHTLDSIYLEADQRDRGEAASLDDTVELLEQLMQRLDTSGLTGETPVGSLWTFQSSGMLPFEKHVLTAVERPEINRAAIAQMNPDDADDDDSVETTPTQVDASDTSQTWEPIAEPADRDGIDLTSRVTAGLAPAEVIGDPGELDDISRLELELANLDAAAAEREDTIDGVPPPADPAARDSLTSLEDELSDLDI</sequence>